<name>A0A0B4UDJ1_9REOV</name>
<accession>A0A0B4UDJ1</accession>
<proteinExistence type="predicted"/>
<sequence>MNYSREQLHETIRNESIKYIKGLQRQNRNTITNEQNKLDNEIREWFINNRGLNEIARKIAWTEKAQELMVACEAKNFENYEMQFRNDFSKDEYEGYIEQLGDDLKFDMGMLLIRYQIFELVPNIELKGVGSYTHEYTLNWKTHENVIVTIRMEIEYEILEVDEEENKLVKVHGLTVWCKGETSEEETRTHIDIENESQHIEISIRKLVYVDVMTATAGSTEIENMPIELVTVMDNGTLRVKADIYLHNDVKEKIIKMEAEEIFIVTDDCVELNKENDIHRSLLDMTRTALTIRLSMDLFSISTNLPDIENALQLQLVTKETIMEYLRRLSTRTQIMEIFMTSMWNELENERDRIRIEDIMDYLDVVRERWIAEGLDMSGEAEQYLARMTFSNTARIDELFDTVPRYVEQTLEIKSIVSGQFYDRYMLIPLISGEVTITSPFRRNGYNEINTTYAVDGVNNPVPYNMRINYNGTIPTSGNVEGRFEVYSQGSFKILVDGSYTMGTADVTNDEMDRINFTQTLSRSHYGTDLHAGRVGTMLNTSHVGYIPVPVYNTTYTLRINNIYILDSRGIDVPLIDKTSGKISIYTIEAETGNIRERKLDLEQGSSTLVIIDGIRYAGMVFNVDYSSSNKLFNEPEEYMYYVYNSGVPWTISRSSRIITQNENITNVEITANARLNEEWENRQGMTWRQDSVWRVEEYHGIRPVTYIRMQNLTAQISTDGRNIGNATGLYVTNNKFNRMQLGPNHNGTSYRWDTFMARQPTGIVVQGVNPFRLLSAFIIALDDINIEYRIPMPPVSVGIVRIYDGSVRDMQLALESMELDMQRLSEELNDIRDRLTYVEAQIKSIIGNDDMWSNIIGAVMSIIMDIGLTIALGGLGYAASALIKGGVGAMKVAMGTLSKSKKIFEGLKRQISKGVTTPIEAINKHTFSHVSVREAKYKSVRWDKIPTNLDAEQNLRLDDNFRYSMLLPEFSMGTRNVAYTRRRNDVKLLMNVPDDYSGPVSKIGIHYQPLKIGGLSKLSQNLFNKIKFDKLDAQYMYRANKLKSRKPAHAWSSIESFEQDGSGNMIRSLTVFGVGEHGGMNANSMSGKIDGITFKEKVNRRDGNDRIIAELLSPSESGYTDQEVREMFYKRFKIPGEALTVGECWSMLHKKVSTSVLNSKTAHEFTFASPYMHKVIEDIIKNPPTSSYNLWSRNCQHLVNDINRYIKGYPINDAWGLEMNRRIDSIIYKGMSRTLDLIDSSVTLLGNIWRVKEKKKENKAYMFNLKRGRVLNT</sequence>
<protein>
    <submittedName>
        <fullName evidence="2">Minor capsid protein</fullName>
    </submittedName>
</protein>
<organism evidence="2">
    <name type="scientific">Thaumetopoea pityocampa cypovirus 5</name>
    <dbReference type="NCBI Taxonomy" id="1591445"/>
    <lineage>
        <taxon>Viruses</taxon>
        <taxon>Riboviria</taxon>
        <taxon>Orthornavirae</taxon>
        <taxon>Duplornaviricota</taxon>
        <taxon>Resentoviricetes</taxon>
        <taxon>Reovirales</taxon>
        <taxon>Spinareoviridae</taxon>
        <taxon>Cypovirus</taxon>
    </lineage>
</organism>
<dbReference type="EMBL" id="KP217034">
    <property type="protein sequence ID" value="AJC97789.1"/>
    <property type="molecule type" value="Genomic_RNA"/>
</dbReference>
<evidence type="ECO:0000313" key="2">
    <source>
        <dbReference type="EMBL" id="AJC97789.1"/>
    </source>
</evidence>
<feature type="coiled-coil region" evidence="1">
    <location>
        <begin position="808"/>
        <end position="842"/>
    </location>
</feature>
<evidence type="ECO:0000256" key="1">
    <source>
        <dbReference type="SAM" id="Coils"/>
    </source>
</evidence>
<reference evidence="2" key="1">
    <citation type="submission" date="2014-12" db="EMBL/GenBank/DDBJ databases">
        <title>In search of pathogens: transcriptome-based identification of viral pathogens from the pine processionary moth (Thaumatopoea pityocampa).</title>
        <authorList>
            <person name="Jakubowska A.K."/>
            <person name="Nalcacioglu R."/>
            <person name="Millan-Leiva A."/>
            <person name="Sanz-Carbonell A."/>
            <person name="Muratoglu H."/>
            <person name="Herrero S."/>
            <person name="Demirbag Z."/>
        </authorList>
    </citation>
    <scope>NUCLEOTIDE SEQUENCE</scope>
</reference>
<keyword evidence="1" id="KW-0175">Coiled coil</keyword>